<accession>A0A4S4AT79</accession>
<dbReference type="Proteomes" id="UP000308430">
    <property type="component" value="Unassembled WGS sequence"/>
</dbReference>
<organism evidence="2 3">
    <name type="scientific">Pseudothauera nasutitermitis</name>
    <dbReference type="NCBI Taxonomy" id="2565930"/>
    <lineage>
        <taxon>Bacteria</taxon>
        <taxon>Pseudomonadati</taxon>
        <taxon>Pseudomonadota</taxon>
        <taxon>Betaproteobacteria</taxon>
        <taxon>Rhodocyclales</taxon>
        <taxon>Zoogloeaceae</taxon>
        <taxon>Pseudothauera</taxon>
    </lineage>
</organism>
<evidence type="ECO:0000256" key="1">
    <source>
        <dbReference type="SAM" id="Phobius"/>
    </source>
</evidence>
<feature type="transmembrane region" description="Helical" evidence="1">
    <location>
        <begin position="32"/>
        <end position="54"/>
    </location>
</feature>
<feature type="transmembrane region" description="Helical" evidence="1">
    <location>
        <begin position="213"/>
        <end position="230"/>
    </location>
</feature>
<dbReference type="AlphaFoldDB" id="A0A4S4AT79"/>
<keyword evidence="1" id="KW-0812">Transmembrane</keyword>
<dbReference type="InterPro" id="IPR047798">
    <property type="entry name" value="BPSS1780-like"/>
</dbReference>
<dbReference type="OrthoDB" id="5298483at2"/>
<evidence type="ECO:0000313" key="3">
    <source>
        <dbReference type="Proteomes" id="UP000308430"/>
    </source>
</evidence>
<keyword evidence="3" id="KW-1185">Reference proteome</keyword>
<proteinExistence type="predicted"/>
<name>A0A4S4AT79_9RHOO</name>
<protein>
    <recommendedName>
        <fullName evidence="4">Transmembrane protein</fullName>
    </recommendedName>
</protein>
<dbReference type="RefSeq" id="WP_136349585.1">
    <property type="nucleotide sequence ID" value="NZ_SSOC01000006.1"/>
</dbReference>
<keyword evidence="1" id="KW-0472">Membrane</keyword>
<gene>
    <name evidence="2" type="ORF">E6C76_17810</name>
</gene>
<feature type="transmembrane region" description="Helical" evidence="1">
    <location>
        <begin position="98"/>
        <end position="119"/>
    </location>
</feature>
<dbReference type="EMBL" id="SSOC01000006">
    <property type="protein sequence ID" value="THF63105.1"/>
    <property type="molecule type" value="Genomic_DNA"/>
</dbReference>
<sequence>MKTLPQPRHVAPAHTLRWLTEGWRGFVANPGIWLIQAVVFIVILAALGFVPLIGWAAAPIALPVLAGGLVTGALAQARGEALRVDHLFEGVRRHTGNLLLVGVFHLVGAFGAALIGAAIGGSAVLTGMLLGAFAGAGVAAGGVMLGVLIFTVLWALLIMALWFAAPLVLHDEVAPLDAMKLSAQACLASPLTFLVLAALLYVLVWIAMLPAGLGMLVLVPVLAGTLRAAWQDVFGNAPALPAPTPETPPNDAS</sequence>
<reference evidence="2 3" key="1">
    <citation type="submission" date="2019-04" db="EMBL/GenBank/DDBJ databases">
        <title>Azoarcus nasutitermitis sp. nov. isolated from termite nest.</title>
        <authorList>
            <person name="Lin S.-Y."/>
            <person name="Hameed A."/>
            <person name="Hsu Y.-H."/>
            <person name="Young C.-C."/>
        </authorList>
    </citation>
    <scope>NUCLEOTIDE SEQUENCE [LARGE SCALE GENOMIC DNA]</scope>
    <source>
        <strain evidence="2 3">CC-YHH838</strain>
    </source>
</reference>
<feature type="transmembrane region" description="Helical" evidence="1">
    <location>
        <begin position="131"/>
        <end position="164"/>
    </location>
</feature>
<feature type="transmembrane region" description="Helical" evidence="1">
    <location>
        <begin position="185"/>
        <end position="207"/>
    </location>
</feature>
<evidence type="ECO:0008006" key="4">
    <source>
        <dbReference type="Google" id="ProtNLM"/>
    </source>
</evidence>
<comment type="caution">
    <text evidence="2">The sequence shown here is derived from an EMBL/GenBank/DDBJ whole genome shotgun (WGS) entry which is preliminary data.</text>
</comment>
<dbReference type="NCBIfam" id="NF041043">
    <property type="entry name" value="BPSS1780_fam"/>
    <property type="match status" value="1"/>
</dbReference>
<evidence type="ECO:0000313" key="2">
    <source>
        <dbReference type="EMBL" id="THF63105.1"/>
    </source>
</evidence>
<feature type="transmembrane region" description="Helical" evidence="1">
    <location>
        <begin position="60"/>
        <end position="77"/>
    </location>
</feature>
<keyword evidence="1" id="KW-1133">Transmembrane helix</keyword>